<dbReference type="RefSeq" id="WP_057884925.1">
    <property type="nucleotide sequence ID" value="NZ_CP018180.1"/>
</dbReference>
<dbReference type="AlphaFoldDB" id="A0A3S6QYC3"/>
<evidence type="ECO:0000259" key="3">
    <source>
        <dbReference type="PROSITE" id="PS50977"/>
    </source>
</evidence>
<feature type="DNA-binding region" description="H-T-H motif" evidence="2">
    <location>
        <begin position="34"/>
        <end position="53"/>
    </location>
</feature>
<keyword evidence="1 2" id="KW-0238">DNA-binding</keyword>
<gene>
    <name evidence="4" type="ORF">BSQ50_11435</name>
</gene>
<protein>
    <recommendedName>
        <fullName evidence="3">HTH tetR-type domain-containing protein</fullName>
    </recommendedName>
</protein>
<accession>A0A3S6QYC3</accession>
<evidence type="ECO:0000256" key="1">
    <source>
        <dbReference type="ARBA" id="ARBA00023125"/>
    </source>
</evidence>
<sequence>MVLANLSKVTDTKLQRINSALLKEFSSYPLNQAQVARIVKSADISRGSFYTYFKDLPDAYQYLYHQAMTAIHQPLPTASLTSNYQPEIYLQTASDFTGKIVNSRYYNLIKLHILYNEVILPQAKPAPALTLDARHWSAMTLSHATIRDILLQPAKRQTFLDRLAIALTSLVDQD</sequence>
<evidence type="ECO:0000256" key="2">
    <source>
        <dbReference type="PROSITE-ProRule" id="PRU00335"/>
    </source>
</evidence>
<dbReference type="Proteomes" id="UP000324497">
    <property type="component" value="Chromosome"/>
</dbReference>
<evidence type="ECO:0000313" key="5">
    <source>
        <dbReference type="Proteomes" id="UP000324497"/>
    </source>
</evidence>
<dbReference type="InterPro" id="IPR001647">
    <property type="entry name" value="HTH_TetR"/>
</dbReference>
<feature type="domain" description="HTH tetR-type" evidence="3">
    <location>
        <begin position="11"/>
        <end position="71"/>
    </location>
</feature>
<dbReference type="EMBL" id="CP018180">
    <property type="protein sequence ID" value="AUJ33104.1"/>
    <property type="molecule type" value="Genomic_DNA"/>
</dbReference>
<dbReference type="KEGG" id="lng:BSQ50_11435"/>
<dbReference type="GO" id="GO:0003677">
    <property type="term" value="F:DNA binding"/>
    <property type="evidence" value="ECO:0007669"/>
    <property type="project" value="UniProtKB-UniRule"/>
</dbReference>
<reference evidence="4 5" key="1">
    <citation type="submission" date="2016-11" db="EMBL/GenBank/DDBJ databases">
        <title>Interaction between Lactobacillus species and yeast in water kefir.</title>
        <authorList>
            <person name="Behr J."/>
            <person name="Xu D."/>
            <person name="Vogel R.F."/>
        </authorList>
    </citation>
    <scope>NUCLEOTIDE SEQUENCE [LARGE SCALE GENOMIC DNA]</scope>
    <source>
        <strain evidence="4 5">TMW 1.1827</strain>
    </source>
</reference>
<dbReference type="GeneID" id="78522737"/>
<keyword evidence="5" id="KW-1185">Reference proteome</keyword>
<organism evidence="4 5">
    <name type="scientific">Liquorilactobacillus nagelii</name>
    <dbReference type="NCBI Taxonomy" id="82688"/>
    <lineage>
        <taxon>Bacteria</taxon>
        <taxon>Bacillati</taxon>
        <taxon>Bacillota</taxon>
        <taxon>Bacilli</taxon>
        <taxon>Lactobacillales</taxon>
        <taxon>Lactobacillaceae</taxon>
        <taxon>Liquorilactobacillus</taxon>
    </lineage>
</organism>
<dbReference type="SUPFAM" id="SSF46689">
    <property type="entry name" value="Homeodomain-like"/>
    <property type="match status" value="1"/>
</dbReference>
<evidence type="ECO:0000313" key="4">
    <source>
        <dbReference type="EMBL" id="AUJ33104.1"/>
    </source>
</evidence>
<dbReference type="InterPro" id="IPR009057">
    <property type="entry name" value="Homeodomain-like_sf"/>
</dbReference>
<dbReference type="Pfam" id="PF00440">
    <property type="entry name" value="TetR_N"/>
    <property type="match status" value="1"/>
</dbReference>
<proteinExistence type="predicted"/>
<dbReference type="Gene3D" id="1.10.357.10">
    <property type="entry name" value="Tetracycline Repressor, domain 2"/>
    <property type="match status" value="1"/>
</dbReference>
<name>A0A3S6QYC3_9LACO</name>
<dbReference type="PROSITE" id="PS50977">
    <property type="entry name" value="HTH_TETR_2"/>
    <property type="match status" value="1"/>
</dbReference>